<name>A0A382WS44_9ZZZZ</name>
<feature type="non-terminal residue" evidence="1">
    <location>
        <position position="43"/>
    </location>
</feature>
<proteinExistence type="predicted"/>
<dbReference type="EMBL" id="UINC01161955">
    <property type="protein sequence ID" value="SVD61439.1"/>
    <property type="molecule type" value="Genomic_DNA"/>
</dbReference>
<organism evidence="1">
    <name type="scientific">marine metagenome</name>
    <dbReference type="NCBI Taxonomy" id="408172"/>
    <lineage>
        <taxon>unclassified sequences</taxon>
        <taxon>metagenomes</taxon>
        <taxon>ecological metagenomes</taxon>
    </lineage>
</organism>
<accession>A0A382WS44</accession>
<evidence type="ECO:0000313" key="1">
    <source>
        <dbReference type="EMBL" id="SVD61439.1"/>
    </source>
</evidence>
<dbReference type="AlphaFoldDB" id="A0A382WS44"/>
<reference evidence="1" key="1">
    <citation type="submission" date="2018-05" db="EMBL/GenBank/DDBJ databases">
        <authorList>
            <person name="Lanie J.A."/>
            <person name="Ng W.-L."/>
            <person name="Kazmierczak K.M."/>
            <person name="Andrzejewski T.M."/>
            <person name="Davidsen T.M."/>
            <person name="Wayne K.J."/>
            <person name="Tettelin H."/>
            <person name="Glass J.I."/>
            <person name="Rusch D."/>
            <person name="Podicherti R."/>
            <person name="Tsui H.-C.T."/>
            <person name="Winkler M.E."/>
        </authorList>
    </citation>
    <scope>NUCLEOTIDE SEQUENCE</scope>
</reference>
<gene>
    <name evidence="1" type="ORF">METZ01_LOCUS414293</name>
</gene>
<protein>
    <submittedName>
        <fullName evidence="1">Uncharacterized protein</fullName>
    </submittedName>
</protein>
<sequence>MARFINVQRVKRRALKTHVGVNANDSRNFSRFIRIVANWCYVF</sequence>